<dbReference type="Proteomes" id="UP000031668">
    <property type="component" value="Unassembled WGS sequence"/>
</dbReference>
<sequence length="130" mass="15452">MIKNEFKYLNKYTLDYLFWEEAPNYFVLNFIKMNKDKDKHETKIYVSTDGGRLFSRWKPAHRGKLIHPDELIATKNVLFGKSSLKRTFFYVDSQLNIFSVHTYENKGDVIPSSFDPSYLFKFTEDNVTKT</sequence>
<protein>
    <recommendedName>
        <fullName evidence="3">Sortilin N-terminal domain-containing protein</fullName>
    </recommendedName>
</protein>
<comment type="caution">
    <text evidence="1">The sequence shown here is derived from an EMBL/GenBank/DDBJ whole genome shotgun (WGS) entry which is preliminary data.</text>
</comment>
<dbReference type="EMBL" id="JWZT01003593">
    <property type="protein sequence ID" value="KII66224.1"/>
    <property type="molecule type" value="Genomic_DNA"/>
</dbReference>
<evidence type="ECO:0008006" key="3">
    <source>
        <dbReference type="Google" id="ProtNLM"/>
    </source>
</evidence>
<gene>
    <name evidence="1" type="ORF">RF11_14746</name>
</gene>
<dbReference type="AlphaFoldDB" id="A0A0C2ILB5"/>
<evidence type="ECO:0000313" key="1">
    <source>
        <dbReference type="EMBL" id="KII66224.1"/>
    </source>
</evidence>
<organism evidence="1 2">
    <name type="scientific">Thelohanellus kitauei</name>
    <name type="common">Myxosporean</name>
    <dbReference type="NCBI Taxonomy" id="669202"/>
    <lineage>
        <taxon>Eukaryota</taxon>
        <taxon>Metazoa</taxon>
        <taxon>Cnidaria</taxon>
        <taxon>Myxozoa</taxon>
        <taxon>Myxosporea</taxon>
        <taxon>Bivalvulida</taxon>
        <taxon>Platysporina</taxon>
        <taxon>Myxobolidae</taxon>
        <taxon>Thelohanellus</taxon>
    </lineage>
</organism>
<name>A0A0C2ILB5_THEKT</name>
<proteinExistence type="predicted"/>
<evidence type="ECO:0000313" key="2">
    <source>
        <dbReference type="Proteomes" id="UP000031668"/>
    </source>
</evidence>
<reference evidence="1 2" key="1">
    <citation type="journal article" date="2014" name="Genome Biol. Evol.">
        <title>The genome of the myxosporean Thelohanellus kitauei shows adaptations to nutrient acquisition within its fish host.</title>
        <authorList>
            <person name="Yang Y."/>
            <person name="Xiong J."/>
            <person name="Zhou Z."/>
            <person name="Huo F."/>
            <person name="Miao W."/>
            <person name="Ran C."/>
            <person name="Liu Y."/>
            <person name="Zhang J."/>
            <person name="Feng J."/>
            <person name="Wang M."/>
            <person name="Wang M."/>
            <person name="Wang L."/>
            <person name="Yao B."/>
        </authorList>
    </citation>
    <scope>NUCLEOTIDE SEQUENCE [LARGE SCALE GENOMIC DNA]</scope>
    <source>
        <strain evidence="1">Wuqing</strain>
    </source>
</reference>
<keyword evidence="2" id="KW-1185">Reference proteome</keyword>
<accession>A0A0C2ILB5</accession>